<dbReference type="GeneID" id="54353163"/>
<feature type="compositionally biased region" description="Basic and acidic residues" evidence="1">
    <location>
        <begin position="266"/>
        <end position="278"/>
    </location>
</feature>
<reference evidence="2" key="1">
    <citation type="journal article" date="2020" name="Stud. Mycol.">
        <title>101 Dothideomycetes genomes: a test case for predicting lifestyles and emergence of pathogens.</title>
        <authorList>
            <person name="Haridas S."/>
            <person name="Albert R."/>
            <person name="Binder M."/>
            <person name="Bloem J."/>
            <person name="Labutti K."/>
            <person name="Salamov A."/>
            <person name="Andreopoulos B."/>
            <person name="Baker S."/>
            <person name="Barry K."/>
            <person name="Bills G."/>
            <person name="Bluhm B."/>
            <person name="Cannon C."/>
            <person name="Castanera R."/>
            <person name="Culley D."/>
            <person name="Daum C."/>
            <person name="Ezra D."/>
            <person name="Gonzalez J."/>
            <person name="Henrissat B."/>
            <person name="Kuo A."/>
            <person name="Liang C."/>
            <person name="Lipzen A."/>
            <person name="Lutzoni F."/>
            <person name="Magnuson J."/>
            <person name="Mondo S."/>
            <person name="Nolan M."/>
            <person name="Ohm R."/>
            <person name="Pangilinan J."/>
            <person name="Park H.-J."/>
            <person name="Ramirez L."/>
            <person name="Alfaro M."/>
            <person name="Sun H."/>
            <person name="Tritt A."/>
            <person name="Yoshinaga Y."/>
            <person name="Zwiers L.-H."/>
            <person name="Turgeon B."/>
            <person name="Goodwin S."/>
            <person name="Spatafora J."/>
            <person name="Crous P."/>
            <person name="Grigoriev I."/>
        </authorList>
    </citation>
    <scope>NUCLEOTIDE SEQUENCE</scope>
    <source>
        <strain evidence="2">CBS 183.55</strain>
    </source>
</reference>
<sequence length="336" mass="36602">MERNSLAPDFLQDDHPARLPSTVPPAGSLDVAAPASTPPRYTPLRLVCSDPSAPPLLPCSQTATLSSTNSEPGASPPPRAPTIIYPLLPSLSDRELPYFYRGAQIGLENILDDYLGNPNMSLLEVLADLEDKRPLVGLVREDWERRCIVEGAKWIRESVGRWWVEFVGEGSQGDVEEEEGEDGDEVVDKGIDDALDDTVDGVLAGEEIEEVHRMDVDEDDHVAHVRGESGVKSDSRGFIGHETDPRTGHGLDGEAEEAPEEADETDSGREDGAPRADGLDVLNADIDELDASAAGVEDLSSSEEDRNEKEVRVVICILRLLGRWIDLQVEHVSKSD</sequence>
<proteinExistence type="predicted"/>
<feature type="region of interest" description="Disordered" evidence="1">
    <location>
        <begin position="1"/>
        <end position="37"/>
    </location>
</feature>
<keyword evidence="3" id="KW-1185">Reference proteome</keyword>
<gene>
    <name evidence="2" type="ORF">M421DRAFT_5741</name>
</gene>
<dbReference type="Proteomes" id="UP000800082">
    <property type="component" value="Unassembled WGS sequence"/>
</dbReference>
<evidence type="ECO:0000256" key="1">
    <source>
        <dbReference type="SAM" id="MobiDB-lite"/>
    </source>
</evidence>
<dbReference type="AlphaFoldDB" id="A0A6A5RKV9"/>
<evidence type="ECO:0000313" key="3">
    <source>
        <dbReference type="Proteomes" id="UP000800082"/>
    </source>
</evidence>
<protein>
    <submittedName>
        <fullName evidence="2">Uncharacterized protein</fullName>
    </submittedName>
</protein>
<name>A0A6A5RKV9_9PLEO</name>
<evidence type="ECO:0000313" key="2">
    <source>
        <dbReference type="EMBL" id="KAF1928093.1"/>
    </source>
</evidence>
<dbReference type="EMBL" id="ML978970">
    <property type="protein sequence ID" value="KAF1928093.1"/>
    <property type="molecule type" value="Genomic_DNA"/>
</dbReference>
<feature type="compositionally biased region" description="Polar residues" evidence="1">
    <location>
        <begin position="59"/>
        <end position="72"/>
    </location>
</feature>
<feature type="region of interest" description="Disordered" evidence="1">
    <location>
        <begin position="58"/>
        <end position="80"/>
    </location>
</feature>
<feature type="region of interest" description="Disordered" evidence="1">
    <location>
        <begin position="226"/>
        <end position="282"/>
    </location>
</feature>
<feature type="compositionally biased region" description="Basic and acidic residues" evidence="1">
    <location>
        <begin position="226"/>
        <end position="252"/>
    </location>
</feature>
<dbReference type="OrthoDB" id="3790485at2759"/>
<dbReference type="RefSeq" id="XP_033448345.1">
    <property type="nucleotide sequence ID" value="XM_033595496.1"/>
</dbReference>
<organism evidence="2 3">
    <name type="scientific">Didymella exigua CBS 183.55</name>
    <dbReference type="NCBI Taxonomy" id="1150837"/>
    <lineage>
        <taxon>Eukaryota</taxon>
        <taxon>Fungi</taxon>
        <taxon>Dikarya</taxon>
        <taxon>Ascomycota</taxon>
        <taxon>Pezizomycotina</taxon>
        <taxon>Dothideomycetes</taxon>
        <taxon>Pleosporomycetidae</taxon>
        <taxon>Pleosporales</taxon>
        <taxon>Pleosporineae</taxon>
        <taxon>Didymellaceae</taxon>
        <taxon>Didymella</taxon>
    </lineage>
</organism>
<accession>A0A6A5RKV9</accession>
<feature type="compositionally biased region" description="Acidic residues" evidence="1">
    <location>
        <begin position="253"/>
        <end position="265"/>
    </location>
</feature>